<dbReference type="PANTHER" id="PTHR43350:SF19">
    <property type="entry name" value="D-GULOSIDE 3-DEHYDROGENASE"/>
    <property type="match status" value="1"/>
</dbReference>
<dbReference type="GeneID" id="37637269"/>
<dbReference type="KEGG" id="nan:AArc1_0450"/>
<dbReference type="EMBL" id="CP024047">
    <property type="protein sequence ID" value="AXR76794.1"/>
    <property type="molecule type" value="Genomic_DNA"/>
</dbReference>
<dbReference type="InterPro" id="IPR036291">
    <property type="entry name" value="NAD(P)-bd_dom_sf"/>
</dbReference>
<keyword evidence="3" id="KW-0479">Metal-binding</keyword>
<dbReference type="RefSeq" id="WP_117362904.1">
    <property type="nucleotide sequence ID" value="NZ_CP024047.1"/>
</dbReference>
<accession>A0A346PB99</accession>
<dbReference type="CDD" id="cd08255">
    <property type="entry name" value="2-desacetyl-2-hydroxyethyl_bacteriochlorophyllide_like"/>
    <property type="match status" value="1"/>
</dbReference>
<reference evidence="8" key="1">
    <citation type="submission" date="2017-10" db="EMBL/GenBank/DDBJ databases">
        <title>Phenotypic and genomic properties of facultatively anaerobic sulfur-reducing natronoarchaea from hypersaline soda lakes.</title>
        <authorList>
            <person name="Sorokin D.Y."/>
            <person name="Kublanov I.V."/>
            <person name="Roman P."/>
            <person name="Sinninghe Damste J.S."/>
            <person name="Golyshin P.N."/>
            <person name="Rojo D."/>
            <person name="Ciordia S."/>
            <person name="Mena Md.C."/>
            <person name="Ferrer M."/>
            <person name="Messina E."/>
            <person name="Smedile F."/>
            <person name="La Spada G."/>
            <person name="La Cono V."/>
            <person name="Yakimov M.M."/>
        </authorList>
    </citation>
    <scope>NUCLEOTIDE SEQUENCE [LARGE SCALE GENOMIC DNA]</scope>
    <source>
        <strain evidence="8">AArc1</strain>
    </source>
</reference>
<gene>
    <name evidence="7" type="ORF">AArc1_0450</name>
</gene>
<keyword evidence="5" id="KW-0560">Oxidoreductase</keyword>
<evidence type="ECO:0000256" key="3">
    <source>
        <dbReference type="ARBA" id="ARBA00022723"/>
    </source>
</evidence>
<dbReference type="SUPFAM" id="SSF51735">
    <property type="entry name" value="NAD(P)-binding Rossmann-fold domains"/>
    <property type="match status" value="1"/>
</dbReference>
<dbReference type="Gene3D" id="3.40.50.720">
    <property type="entry name" value="NAD(P)-binding Rossmann-like Domain"/>
    <property type="match status" value="1"/>
</dbReference>
<sequence>MDDAALHFTGPRTVETRPIDVPSPDRGEVRVETQVSAISAGTELLVYRDEIPADLVADETIDALKGDLSYPTTYGYAAVGEVVDTGHGVDDTWRGRTVFSFVPHQTRFTAQPDALVPVPEPLEPTAAGLLPSVETATNLVLDAHPRLGEQVVVFGAGVIGLCVIGLLASFPLERLVAVEPLESRRELALAFGADRAVPPEEIDAEVDDADVAIELSGDPTALDDAIGAVGYDSRVVVGSWYGTKRAPLELGGRYHRDRIDLRSSQVSTIDPALCGRWDTDRRLETALEWLQRLDVDELITHHVPFWEAQAAYERLDASPESALQVLLTYDR</sequence>
<evidence type="ECO:0000256" key="5">
    <source>
        <dbReference type="ARBA" id="ARBA00023002"/>
    </source>
</evidence>
<evidence type="ECO:0000313" key="8">
    <source>
        <dbReference type="Proteomes" id="UP000258707"/>
    </source>
</evidence>
<proteinExistence type="inferred from homology"/>
<evidence type="ECO:0000256" key="1">
    <source>
        <dbReference type="ARBA" id="ARBA00001947"/>
    </source>
</evidence>
<evidence type="ECO:0000256" key="2">
    <source>
        <dbReference type="ARBA" id="ARBA00008072"/>
    </source>
</evidence>
<feature type="domain" description="Alcohol dehydrogenase-like C-terminal" evidence="6">
    <location>
        <begin position="159"/>
        <end position="250"/>
    </location>
</feature>
<dbReference type="Pfam" id="PF00107">
    <property type="entry name" value="ADH_zinc_N"/>
    <property type="match status" value="1"/>
</dbReference>
<dbReference type="GO" id="GO:0046872">
    <property type="term" value="F:metal ion binding"/>
    <property type="evidence" value="ECO:0007669"/>
    <property type="project" value="UniProtKB-KW"/>
</dbReference>
<dbReference type="GO" id="GO:0016491">
    <property type="term" value="F:oxidoreductase activity"/>
    <property type="evidence" value="ECO:0007669"/>
    <property type="project" value="UniProtKB-KW"/>
</dbReference>
<dbReference type="InterPro" id="IPR013149">
    <property type="entry name" value="ADH-like_C"/>
</dbReference>
<evidence type="ECO:0000256" key="4">
    <source>
        <dbReference type="ARBA" id="ARBA00022833"/>
    </source>
</evidence>
<dbReference type="AlphaFoldDB" id="A0A346PB99"/>
<organism evidence="7 8">
    <name type="scientific">Natrarchaeobaculum sulfurireducens</name>
    <dbReference type="NCBI Taxonomy" id="2044521"/>
    <lineage>
        <taxon>Archaea</taxon>
        <taxon>Methanobacteriati</taxon>
        <taxon>Methanobacteriota</taxon>
        <taxon>Stenosarchaea group</taxon>
        <taxon>Halobacteria</taxon>
        <taxon>Halobacteriales</taxon>
        <taxon>Natrialbaceae</taxon>
        <taxon>Natrarchaeobaculum</taxon>
    </lineage>
</organism>
<dbReference type="PANTHER" id="PTHR43350">
    <property type="entry name" value="NAD-DEPENDENT ALCOHOL DEHYDROGENASE"/>
    <property type="match status" value="1"/>
</dbReference>
<dbReference type="SUPFAM" id="SSF50129">
    <property type="entry name" value="GroES-like"/>
    <property type="match status" value="1"/>
</dbReference>
<protein>
    <submittedName>
        <fullName evidence="7">Threonine dehydrogenase or related Zn-dependent dehydrogenase</fullName>
    </submittedName>
</protein>
<evidence type="ECO:0000313" key="7">
    <source>
        <dbReference type="EMBL" id="AXR76794.1"/>
    </source>
</evidence>
<keyword evidence="4" id="KW-0862">Zinc</keyword>
<dbReference type="Gene3D" id="3.90.180.10">
    <property type="entry name" value="Medium-chain alcohol dehydrogenases, catalytic domain"/>
    <property type="match status" value="2"/>
</dbReference>
<comment type="cofactor">
    <cofactor evidence="1">
        <name>Zn(2+)</name>
        <dbReference type="ChEBI" id="CHEBI:29105"/>
    </cofactor>
</comment>
<dbReference type="Proteomes" id="UP000258707">
    <property type="component" value="Chromosome"/>
</dbReference>
<evidence type="ECO:0000259" key="6">
    <source>
        <dbReference type="Pfam" id="PF00107"/>
    </source>
</evidence>
<name>A0A346PB99_9EURY</name>
<dbReference type="InterPro" id="IPR011032">
    <property type="entry name" value="GroES-like_sf"/>
</dbReference>
<comment type="similarity">
    <text evidence="2">Belongs to the zinc-containing alcohol dehydrogenase family.</text>
</comment>